<dbReference type="OMA" id="NPPENMY"/>
<evidence type="ECO:0000313" key="3">
    <source>
        <dbReference type="Proteomes" id="UP000277928"/>
    </source>
</evidence>
<feature type="compositionally biased region" description="Polar residues" evidence="1">
    <location>
        <begin position="458"/>
        <end position="474"/>
    </location>
</feature>
<feature type="compositionally biased region" description="Polar residues" evidence="1">
    <location>
        <begin position="556"/>
        <end position="572"/>
    </location>
</feature>
<feature type="region of interest" description="Disordered" evidence="1">
    <location>
        <begin position="448"/>
        <end position="596"/>
    </location>
</feature>
<evidence type="ECO:0008006" key="4">
    <source>
        <dbReference type="Google" id="ProtNLM"/>
    </source>
</evidence>
<feature type="compositionally biased region" description="Low complexity" evidence="1">
    <location>
        <begin position="480"/>
        <end position="489"/>
    </location>
</feature>
<proteinExistence type="predicted"/>
<dbReference type="EMBL" id="UYRX01000163">
    <property type="protein sequence ID" value="VDK76046.1"/>
    <property type="molecule type" value="Genomic_DNA"/>
</dbReference>
<dbReference type="InterPro" id="IPR042185">
    <property type="entry name" value="Serpin_sf_2"/>
</dbReference>
<keyword evidence="3" id="KW-1185">Reference proteome</keyword>
<dbReference type="Gene3D" id="3.30.497.10">
    <property type="entry name" value="Antithrombin, subunit I, domain 2"/>
    <property type="match status" value="1"/>
</dbReference>
<dbReference type="OrthoDB" id="5834349at2759"/>
<gene>
    <name evidence="2" type="ORF">NLS_LOCUS3151</name>
</gene>
<feature type="compositionally biased region" description="Polar residues" evidence="1">
    <location>
        <begin position="581"/>
        <end position="590"/>
    </location>
</feature>
<dbReference type="Gene3D" id="2.30.39.10">
    <property type="entry name" value="Alpha-1-antitrypsin, domain 1"/>
    <property type="match status" value="1"/>
</dbReference>
<feature type="compositionally biased region" description="Basic and acidic residues" evidence="1">
    <location>
        <begin position="513"/>
        <end position="528"/>
    </location>
</feature>
<dbReference type="InterPro" id="IPR036186">
    <property type="entry name" value="Serpin_sf"/>
</dbReference>
<name>A0A3P6SMC5_LITSI</name>
<feature type="compositionally biased region" description="Basic and acidic residues" evidence="1">
    <location>
        <begin position="718"/>
        <end position="728"/>
    </location>
</feature>
<evidence type="ECO:0000256" key="1">
    <source>
        <dbReference type="SAM" id="MobiDB-lite"/>
    </source>
</evidence>
<protein>
    <recommendedName>
        <fullName evidence="4">Serpin domain-containing protein</fullName>
    </recommendedName>
</protein>
<reference evidence="2 3" key="1">
    <citation type="submission" date="2018-08" db="EMBL/GenBank/DDBJ databases">
        <authorList>
            <person name="Laetsch R D."/>
            <person name="Stevens L."/>
            <person name="Kumar S."/>
            <person name="Blaxter L. M."/>
        </authorList>
    </citation>
    <scope>NUCLEOTIDE SEQUENCE [LARGE SCALE GENOMIC DNA]</scope>
</reference>
<feature type="compositionally biased region" description="Basic and acidic residues" evidence="1">
    <location>
        <begin position="448"/>
        <end position="457"/>
    </location>
</feature>
<dbReference type="STRING" id="42156.A0A3P6SMC5"/>
<dbReference type="SUPFAM" id="SSF56574">
    <property type="entry name" value="Serpins"/>
    <property type="match status" value="1"/>
</dbReference>
<feature type="region of interest" description="Disordered" evidence="1">
    <location>
        <begin position="709"/>
        <end position="728"/>
    </location>
</feature>
<dbReference type="Proteomes" id="UP000277928">
    <property type="component" value="Unassembled WGS sequence"/>
</dbReference>
<dbReference type="InterPro" id="IPR042178">
    <property type="entry name" value="Serpin_sf_1"/>
</dbReference>
<dbReference type="AlphaFoldDB" id="A0A3P6SMC5"/>
<organism evidence="2 3">
    <name type="scientific">Litomosoides sigmodontis</name>
    <name type="common">Filarial nematode worm</name>
    <dbReference type="NCBI Taxonomy" id="42156"/>
    <lineage>
        <taxon>Eukaryota</taxon>
        <taxon>Metazoa</taxon>
        <taxon>Ecdysozoa</taxon>
        <taxon>Nematoda</taxon>
        <taxon>Chromadorea</taxon>
        <taxon>Rhabditida</taxon>
        <taxon>Spirurina</taxon>
        <taxon>Spiruromorpha</taxon>
        <taxon>Filarioidea</taxon>
        <taxon>Onchocercidae</taxon>
        <taxon>Litomosoides</taxon>
    </lineage>
</organism>
<evidence type="ECO:0000313" key="2">
    <source>
        <dbReference type="EMBL" id="VDK76046.1"/>
    </source>
</evidence>
<sequence>MLVTSLDHPKISSWECLPLIDFGIALLNTIPSKRLNLAYLPETEVQNLRITNEEWNLAISPLQIIRGLAALHALADGKCKIKLANLISKALSGRAGRFGKSIHDSLNNLCISYLKSLSKGVIEIYFEENQLLTFDNELVEFVEKYYGTEEEGHGGVEYVVRRELSPKQRTRLALVTMFNSTFYWKPPGQLTQVEIFFYETYKKLEAERSVIKAYRCSGLFRTCVTGNGTRVIELDSEIPNLKMYLFQPQMLFSKDFLKSLNAEELQYYIDQLHQTPTQQSVVIPCFSINSPVGLRSVFASCNPFFHFILKSKHPLSPYPCIARIFSPDKAEFGKIYGKTLQENYSPFHIYPLWDYYHKTKIALKTGQPVSEIGIDKEMRMVTFSQRTMKDELTERKDQEIVSVTGKMMIIEGQVGADRKHYIIGILGTKNNENFGSKRMLSSLSKLKMMDEKGRGSSERTSVIGSNSAATTNKWNKIDRSSSSSQSKQSPRAHNINNLLKNTMRRRRIQRSLTDQKKSQSLHSKDVERFRRHSTIGPMLDGNVKKKLIKSSASKSTTVKRQLSGRAETTQCDSRNDEKPSETQLSKSFPHSVSERTKTERFMAGAEMEKQNEETSHGKISSEKATTKLNATILRRKQSIFRLLKKPEISLADKRGTIVVEQDEPPGINSYFVAKESEVKETQADVIFNTPFLYMLVSKSEMERFLVTNIQETNPPENMNDRDVPDPNI</sequence>
<accession>A0A3P6SMC5</accession>